<dbReference type="AlphaFoldDB" id="A0A654DNY3"/>
<dbReference type="Proteomes" id="UP000432350">
    <property type="component" value="Unassembled WGS sequence"/>
</dbReference>
<reference evidence="1 2" key="1">
    <citation type="submission" date="2019-10" db="EMBL/GenBank/DDBJ databases">
        <authorList>
            <person name="Karimi E."/>
        </authorList>
    </citation>
    <scope>NUCLEOTIDE SEQUENCE [LARGE SCALE GENOMIC DNA]</scope>
    <source>
        <strain evidence="1 2">Sphingobacterium sp. 8BC</strain>
    </source>
</reference>
<sequence>MNQQANNLLPFELACYEIYDNGYDPLNTIREFWSQHTINDCQENLWALFENCRKCAVKEDAAEMKQMHTFLMKVCRVLMAYFLVHFRKIEIDAVPFTFADPAEVITADLEAKQRIHSFFNRIAE</sequence>
<organism evidence="1 2">
    <name type="scientific">Sphingobacterium multivorum</name>
    <dbReference type="NCBI Taxonomy" id="28454"/>
    <lineage>
        <taxon>Bacteria</taxon>
        <taxon>Pseudomonadati</taxon>
        <taxon>Bacteroidota</taxon>
        <taxon>Sphingobacteriia</taxon>
        <taxon>Sphingobacteriales</taxon>
        <taxon>Sphingobacteriaceae</taxon>
        <taxon>Sphingobacterium</taxon>
    </lineage>
</organism>
<gene>
    <name evidence="1" type="ORF">SPHINGO8BC_70212</name>
</gene>
<name>A0A654DNY3_SPHMU</name>
<dbReference type="EMBL" id="CABWMV010000026">
    <property type="protein sequence ID" value="VXD06916.1"/>
    <property type="molecule type" value="Genomic_DNA"/>
</dbReference>
<evidence type="ECO:0000313" key="2">
    <source>
        <dbReference type="Proteomes" id="UP000432350"/>
    </source>
</evidence>
<dbReference type="RefSeq" id="WP_159333002.1">
    <property type="nucleotide sequence ID" value="NZ_DAMBWX010000038.1"/>
</dbReference>
<protein>
    <submittedName>
        <fullName evidence="1">Uncharacterized protein</fullName>
    </submittedName>
</protein>
<accession>A0A654DNY3</accession>
<evidence type="ECO:0000313" key="1">
    <source>
        <dbReference type="EMBL" id="VXD06916.1"/>
    </source>
</evidence>
<proteinExistence type="predicted"/>